<name>A0A1R3KZ34_COCAP</name>
<dbReference type="OrthoDB" id="1915958at2759"/>
<evidence type="ECO:0000313" key="3">
    <source>
        <dbReference type="Proteomes" id="UP000188268"/>
    </source>
</evidence>
<dbReference type="EMBL" id="AWWV01000100">
    <property type="protein sequence ID" value="OMP12355.1"/>
    <property type="molecule type" value="Genomic_DNA"/>
</dbReference>
<keyword evidence="3" id="KW-1185">Reference proteome</keyword>
<reference evidence="2 3" key="1">
    <citation type="submission" date="2013-09" db="EMBL/GenBank/DDBJ databases">
        <title>Corchorus capsularis genome sequencing.</title>
        <authorList>
            <person name="Alam M."/>
            <person name="Haque M.S."/>
            <person name="Islam M.S."/>
            <person name="Emdad E.M."/>
            <person name="Islam M.M."/>
            <person name="Ahmed B."/>
            <person name="Halim A."/>
            <person name="Hossen Q.M.M."/>
            <person name="Hossain M.Z."/>
            <person name="Ahmed R."/>
            <person name="Khan M.M."/>
            <person name="Islam R."/>
            <person name="Rashid M.M."/>
            <person name="Khan S.A."/>
            <person name="Rahman M.S."/>
            <person name="Alam M."/>
        </authorList>
    </citation>
    <scope>NUCLEOTIDE SEQUENCE [LARGE SCALE GENOMIC DNA]</scope>
    <source>
        <strain evidence="3">cv. CVL-1</strain>
        <tissue evidence="2">Whole seedling</tissue>
    </source>
</reference>
<proteinExistence type="predicted"/>
<organism evidence="2 3">
    <name type="scientific">Corchorus capsularis</name>
    <name type="common">Jute</name>
    <dbReference type="NCBI Taxonomy" id="210143"/>
    <lineage>
        <taxon>Eukaryota</taxon>
        <taxon>Viridiplantae</taxon>
        <taxon>Streptophyta</taxon>
        <taxon>Embryophyta</taxon>
        <taxon>Tracheophyta</taxon>
        <taxon>Spermatophyta</taxon>
        <taxon>Magnoliopsida</taxon>
        <taxon>eudicotyledons</taxon>
        <taxon>Gunneridae</taxon>
        <taxon>Pentapetalae</taxon>
        <taxon>rosids</taxon>
        <taxon>malvids</taxon>
        <taxon>Malvales</taxon>
        <taxon>Malvaceae</taxon>
        <taxon>Grewioideae</taxon>
        <taxon>Apeibeae</taxon>
        <taxon>Corchorus</taxon>
    </lineage>
</organism>
<sequence length="42" mass="4709">MADPPVFYDFFNSQALGSHQNAHKRERAAARKNVGGSSFDFH</sequence>
<dbReference type="AlphaFoldDB" id="A0A1R3KZ34"/>
<evidence type="ECO:0000313" key="2">
    <source>
        <dbReference type="EMBL" id="OMP12355.1"/>
    </source>
</evidence>
<protein>
    <submittedName>
        <fullName evidence="2">Uncharacterized protein</fullName>
    </submittedName>
</protein>
<feature type="region of interest" description="Disordered" evidence="1">
    <location>
        <begin position="19"/>
        <end position="42"/>
    </location>
</feature>
<dbReference type="Proteomes" id="UP000188268">
    <property type="component" value="Unassembled WGS sequence"/>
</dbReference>
<gene>
    <name evidence="2" type="ORF">CCACVL1_00024</name>
</gene>
<comment type="caution">
    <text evidence="2">The sequence shown here is derived from an EMBL/GenBank/DDBJ whole genome shotgun (WGS) entry which is preliminary data.</text>
</comment>
<evidence type="ECO:0000256" key="1">
    <source>
        <dbReference type="SAM" id="MobiDB-lite"/>
    </source>
</evidence>
<accession>A0A1R3KZ34</accession>
<dbReference type="Gramene" id="OMP12355">
    <property type="protein sequence ID" value="OMP12355"/>
    <property type="gene ID" value="CCACVL1_00024"/>
</dbReference>